<keyword evidence="3" id="KW-1185">Reference proteome</keyword>
<comment type="caution">
    <text evidence="2">The sequence shown here is derived from an EMBL/GenBank/DDBJ whole genome shotgun (WGS) entry which is preliminary data.</text>
</comment>
<dbReference type="AlphaFoldDB" id="X0QV96"/>
<proteinExistence type="predicted"/>
<feature type="region of interest" description="Disordered" evidence="1">
    <location>
        <begin position="37"/>
        <end position="56"/>
    </location>
</feature>
<evidence type="ECO:0000313" key="2">
    <source>
        <dbReference type="EMBL" id="GAF42530.1"/>
    </source>
</evidence>
<dbReference type="EMBL" id="BAWF01000003">
    <property type="protein sequence ID" value="GAF42530.1"/>
    <property type="molecule type" value="Genomic_DNA"/>
</dbReference>
<evidence type="ECO:0000313" key="3">
    <source>
        <dbReference type="Proteomes" id="UP000019491"/>
    </source>
</evidence>
<reference evidence="2 3" key="1">
    <citation type="submission" date="2014-02" db="EMBL/GenBank/DDBJ databases">
        <title>Whole genome shotgun sequence of Rhodococcus wratislaviensis NBRC 100605.</title>
        <authorList>
            <person name="Hosoyama A."/>
            <person name="Tsuchikane K."/>
            <person name="Yoshida I."/>
            <person name="Ohji S."/>
            <person name="Ichikawa N."/>
            <person name="Yamazoe A."/>
            <person name="Fujita N."/>
        </authorList>
    </citation>
    <scope>NUCLEOTIDE SEQUENCE [LARGE SCALE GENOMIC DNA]</scope>
    <source>
        <strain evidence="2 3">NBRC 100605</strain>
    </source>
</reference>
<name>X0QV96_RHOWR</name>
<gene>
    <name evidence="2" type="ORF">RW1_003_00830</name>
</gene>
<protein>
    <submittedName>
        <fullName evidence="2">Uncharacterized protein</fullName>
    </submittedName>
</protein>
<dbReference type="Proteomes" id="UP000019491">
    <property type="component" value="Unassembled WGS sequence"/>
</dbReference>
<evidence type="ECO:0000256" key="1">
    <source>
        <dbReference type="SAM" id="MobiDB-lite"/>
    </source>
</evidence>
<sequence length="146" mass="16100">MGPDPAMSWGKSMDRCYRYHELHLLLPIEGPRRPRTWATGPGIDPDSGQSGRCGKDANRSVCYSPVRVETLPTGAQVRRTSWRVSRILSPSAEAPGGDHPSGHTVAGYLERFTRRLGRAALEHLRSRTGIPEDPVRPSTLLRAGFT</sequence>
<accession>X0QV96</accession>
<organism evidence="2 3">
    <name type="scientific">Rhodococcus wratislaviensis NBRC 100605</name>
    <dbReference type="NCBI Taxonomy" id="1219028"/>
    <lineage>
        <taxon>Bacteria</taxon>
        <taxon>Bacillati</taxon>
        <taxon>Actinomycetota</taxon>
        <taxon>Actinomycetes</taxon>
        <taxon>Mycobacteriales</taxon>
        <taxon>Nocardiaceae</taxon>
        <taxon>Rhodococcus</taxon>
    </lineage>
</organism>